<keyword evidence="2" id="KW-1185">Reference proteome</keyword>
<name>A0A7D9ICA5_PARCT</name>
<evidence type="ECO:0000313" key="1">
    <source>
        <dbReference type="EMBL" id="CAB4001831.1"/>
    </source>
</evidence>
<dbReference type="EMBL" id="CACRXK020004189">
    <property type="protein sequence ID" value="CAB4001831.1"/>
    <property type="molecule type" value="Genomic_DNA"/>
</dbReference>
<dbReference type="Proteomes" id="UP001152795">
    <property type="component" value="Unassembled WGS sequence"/>
</dbReference>
<reference evidence="1" key="1">
    <citation type="submission" date="2020-04" db="EMBL/GenBank/DDBJ databases">
        <authorList>
            <person name="Alioto T."/>
            <person name="Alioto T."/>
            <person name="Gomez Garrido J."/>
        </authorList>
    </citation>
    <scope>NUCLEOTIDE SEQUENCE</scope>
    <source>
        <strain evidence="1">A484AB</strain>
    </source>
</reference>
<organism evidence="1 2">
    <name type="scientific">Paramuricea clavata</name>
    <name type="common">Red gorgonian</name>
    <name type="synonym">Violescent sea-whip</name>
    <dbReference type="NCBI Taxonomy" id="317549"/>
    <lineage>
        <taxon>Eukaryota</taxon>
        <taxon>Metazoa</taxon>
        <taxon>Cnidaria</taxon>
        <taxon>Anthozoa</taxon>
        <taxon>Octocorallia</taxon>
        <taxon>Malacalcyonacea</taxon>
        <taxon>Plexauridae</taxon>
        <taxon>Paramuricea</taxon>
    </lineage>
</organism>
<proteinExistence type="predicted"/>
<accession>A0A7D9ICA5</accession>
<comment type="caution">
    <text evidence="1">The sequence shown here is derived from an EMBL/GenBank/DDBJ whole genome shotgun (WGS) entry which is preliminary data.</text>
</comment>
<dbReference type="AlphaFoldDB" id="A0A7D9ICA5"/>
<gene>
    <name evidence="1" type="ORF">PACLA_8A068849</name>
</gene>
<evidence type="ECO:0000313" key="2">
    <source>
        <dbReference type="Proteomes" id="UP001152795"/>
    </source>
</evidence>
<sequence length="1017" mass="117708">MLSLVVCCGLIFSFVSASSNNQSSNERIHISTALPAMSNFSSNASTGSKPCILEMKHSEISQIVEIFNNDLVHVVDISVSLSNVSHGKELLSDFHVQLMNPIGREIIFALDSNVLKFKTLPWTLTVGIRDFEMHVLESQNDCIRNRTNATEFALETVQNIVRTINLATNYDVWYSFKEISSGEERKNCCHVTKLNLLECNDGCSKSNSFLSQNTTFWEGLFLILILVVPLCLTSLIFNLASRSDFNVKYSKCYKLEESRMSSSFIFFKIIWQENGRLIACIRTCLLMFVLAGFWFLWTPNFLVIYVHAGIAVLHVTCCLLPVESTISYSMQKDRRIKFFFEFPGNILVWCGYDAAELREELESCETIVMIKMLTLLCNIKFWRKASKTVKQKIATFTAKHTKFNNRALKFLAVCLCYAFAVFIYFFLVFILPFYSILVVFLCLLYTRLLLVSSSSDLKSCCGCLLWYVFLILSLGLYLFWTIVLIPKATVSLLFGLFLNLIFFIPYLAFVSVLTFYCISYWKSMEENYLLLKQQIYEACRDAQDDDNVCIPNKRPKRNEKVLPVVSKALYDKIRDKLLPYDKNLFYLGVKMLCVFAFAFAIFQLIKMLREFEVTGFVQVLTTASLGVMPHIFNIATLKTSEQMKVAWKEKMKLNVKYMVEELVRDDSELAQTEVIIPWRDDTTNQTTGDNDHQVNKECVELPQTEVMIHQEQDTTNEMTDDNGQVNEERVEPPQTEVMIHQEHDTTNEMTDNNDPVNEECVELPQMEVMIHQEHDTTKEMTDNNDPVNEECVELPQTEVMIHQEHDTTNEMTDNNDPVNEECVELPQTEVMIHQEHDTTNEMTDDNGQVNEERVEPPQTEVMIHQEHDTTNEMTDDNDQVNEERVELPQTEVMIHQEHDTTNEMTDDNVQVNEERVEPSQTEVMIHQEHDTTNEMSDGNDEVNEDRVELPLTEVMIHQEHDTTNEMTDDNDQVNERVELLEMEVIIRQEHDTTNEVTNDNHGVLGRVFKIFRKRKRR</sequence>
<protein>
    <submittedName>
        <fullName evidence="1">Uncharacterized protein</fullName>
    </submittedName>
</protein>